<dbReference type="GO" id="GO:0003824">
    <property type="term" value="F:catalytic activity"/>
    <property type="evidence" value="ECO:0007669"/>
    <property type="project" value="InterPro"/>
</dbReference>
<evidence type="ECO:0000313" key="3">
    <source>
        <dbReference type="EMBL" id="ALX06296.1"/>
    </source>
</evidence>
<feature type="domain" description="MOSC" evidence="2">
    <location>
        <begin position="39"/>
        <end position="174"/>
    </location>
</feature>
<dbReference type="InterPro" id="IPR011037">
    <property type="entry name" value="Pyrv_Knase-like_insert_dom_sf"/>
</dbReference>
<gene>
    <name evidence="3" type="ORF">AERYTH_17110</name>
</gene>
<reference evidence="3 4" key="1">
    <citation type="journal article" date="1991" name="Int. J. Syst. Bacteriol.">
        <title>Description of the erythromycin-producing bacterium Arthrobacter sp. strain NRRL B-3381 as Aeromicrobium erythreum gen. nov., sp. nov.</title>
        <authorList>
            <person name="Miller E.S."/>
            <person name="Woese C.R."/>
            <person name="Brenner S."/>
        </authorList>
    </citation>
    <scope>NUCLEOTIDE SEQUENCE [LARGE SCALE GENOMIC DNA]</scope>
    <source>
        <strain evidence="3 4">AR18</strain>
    </source>
</reference>
<dbReference type="InterPro" id="IPR005302">
    <property type="entry name" value="MoCF_Sase_C"/>
</dbReference>
<name>A0A0U3T6S8_9ACTN</name>
<evidence type="ECO:0000259" key="2">
    <source>
        <dbReference type="PROSITE" id="PS51340"/>
    </source>
</evidence>
<dbReference type="STRING" id="2041.AERYTH_17110"/>
<organism evidence="3 4">
    <name type="scientific">Aeromicrobium erythreum</name>
    <dbReference type="NCBI Taxonomy" id="2041"/>
    <lineage>
        <taxon>Bacteria</taxon>
        <taxon>Bacillati</taxon>
        <taxon>Actinomycetota</taxon>
        <taxon>Actinomycetes</taxon>
        <taxon>Propionibacteriales</taxon>
        <taxon>Nocardioidaceae</taxon>
        <taxon>Aeromicrobium</taxon>
    </lineage>
</organism>
<dbReference type="AlphaFoldDB" id="A0A0U3T6S8"/>
<dbReference type="KEGG" id="aer:AERYTH_17110"/>
<dbReference type="SUPFAM" id="SSF50800">
    <property type="entry name" value="PK beta-barrel domain-like"/>
    <property type="match status" value="1"/>
</dbReference>
<dbReference type="RefSeq" id="WP_067861083.1">
    <property type="nucleotide sequence ID" value="NZ_CP011502.1"/>
</dbReference>
<evidence type="ECO:0000313" key="4">
    <source>
        <dbReference type="Proteomes" id="UP000067689"/>
    </source>
</evidence>
<dbReference type="GO" id="GO:0030151">
    <property type="term" value="F:molybdenum ion binding"/>
    <property type="evidence" value="ECO:0007669"/>
    <property type="project" value="InterPro"/>
</dbReference>
<dbReference type="EMBL" id="CP011502">
    <property type="protein sequence ID" value="ALX06296.1"/>
    <property type="molecule type" value="Genomic_DNA"/>
</dbReference>
<proteinExistence type="predicted"/>
<dbReference type="Gene3D" id="2.40.33.20">
    <property type="entry name" value="PK beta-barrel domain-like"/>
    <property type="match status" value="1"/>
</dbReference>
<keyword evidence="4" id="KW-1185">Reference proteome</keyword>
<evidence type="ECO:0000256" key="1">
    <source>
        <dbReference type="SAM" id="MobiDB-lite"/>
    </source>
</evidence>
<accession>A0A0U3T6S8</accession>
<dbReference type="Proteomes" id="UP000067689">
    <property type="component" value="Chromosome"/>
</dbReference>
<dbReference type="PATRIC" id="fig|2041.4.peg.3577"/>
<feature type="region of interest" description="Disordered" evidence="1">
    <location>
        <begin position="25"/>
        <end position="47"/>
    </location>
</feature>
<dbReference type="GO" id="GO:0030170">
    <property type="term" value="F:pyridoxal phosphate binding"/>
    <property type="evidence" value="ECO:0007669"/>
    <property type="project" value="InterPro"/>
</dbReference>
<dbReference type="PROSITE" id="PS51340">
    <property type="entry name" value="MOSC"/>
    <property type="match status" value="1"/>
</dbReference>
<protein>
    <recommendedName>
        <fullName evidence="2">MOSC domain-containing protein</fullName>
    </recommendedName>
</protein>
<sequence>MQDALPVDFEPVDLDIVGLVVSPRHRYDGRPSDGPRPAMGSDRQTSVDVRAHKGVVGDRYFGTRHRFAAVTFLAVEEVARVGASLDAPGLDPFLARRNVLTRGLDVESLVHSEFTLEQGGRSLTFRSLTRANPCAWMDVVLAPGAHQAMRGHAGIRSEPLDDGVLSVGPARLVAVRHLSPDDAAQLRREALATARRQG</sequence>